<keyword evidence="4" id="KW-1185">Reference proteome</keyword>
<comment type="caution">
    <text evidence="3">The sequence shown here is derived from an EMBL/GenBank/DDBJ whole genome shotgun (WGS) entry which is preliminary data.</text>
</comment>
<dbReference type="EMBL" id="JANLCJ010000004">
    <property type="protein sequence ID" value="MCS5734568.1"/>
    <property type="molecule type" value="Genomic_DNA"/>
</dbReference>
<sequence>MERYDVLYTRNNLSKLIARAEGGEEIEITRRGKPVAKLVPTQPRRGWTGTEIVQWLEANPIPNEQQKTSKQVDEIIREIAAGREDRELDL</sequence>
<comment type="function">
    <text evidence="2">Antitoxin component of a type II toxin-antitoxin (TA) system.</text>
</comment>
<dbReference type="Gene3D" id="3.40.1620.10">
    <property type="entry name" value="YefM-like domain"/>
    <property type="match status" value="1"/>
</dbReference>
<name>A0ABT2H3R1_9MICO</name>
<evidence type="ECO:0000256" key="2">
    <source>
        <dbReference type="RuleBase" id="RU362080"/>
    </source>
</evidence>
<dbReference type="NCBIfam" id="TIGR01552">
    <property type="entry name" value="phd_fam"/>
    <property type="match status" value="1"/>
</dbReference>
<dbReference type="Pfam" id="PF02604">
    <property type="entry name" value="PhdYeFM_antitox"/>
    <property type="match status" value="1"/>
</dbReference>
<dbReference type="SUPFAM" id="SSF143120">
    <property type="entry name" value="YefM-like"/>
    <property type="match status" value="1"/>
</dbReference>
<gene>
    <name evidence="3" type="ORF">N1032_12555</name>
</gene>
<organism evidence="3 4">
    <name type="scientific">Herbiconiux daphne</name>
    <dbReference type="NCBI Taxonomy" id="2970914"/>
    <lineage>
        <taxon>Bacteria</taxon>
        <taxon>Bacillati</taxon>
        <taxon>Actinomycetota</taxon>
        <taxon>Actinomycetes</taxon>
        <taxon>Micrococcales</taxon>
        <taxon>Microbacteriaceae</taxon>
        <taxon>Herbiconiux</taxon>
    </lineage>
</organism>
<reference evidence="3" key="1">
    <citation type="submission" date="2022-08" db="EMBL/GenBank/DDBJ databases">
        <authorList>
            <person name="Deng Y."/>
            <person name="Han X.-F."/>
            <person name="Zhang Y.-Q."/>
        </authorList>
    </citation>
    <scope>NUCLEOTIDE SEQUENCE</scope>
    <source>
        <strain evidence="3">CPCC 203386</strain>
    </source>
</reference>
<proteinExistence type="inferred from homology"/>
<protein>
    <recommendedName>
        <fullName evidence="2">Antitoxin</fullName>
    </recommendedName>
</protein>
<dbReference type="InterPro" id="IPR036165">
    <property type="entry name" value="YefM-like_sf"/>
</dbReference>
<dbReference type="RefSeq" id="WP_259539431.1">
    <property type="nucleotide sequence ID" value="NZ_JANLCJ010000004.1"/>
</dbReference>
<accession>A0ABT2H3R1</accession>
<evidence type="ECO:0000256" key="1">
    <source>
        <dbReference type="ARBA" id="ARBA00009981"/>
    </source>
</evidence>
<dbReference type="Proteomes" id="UP001165586">
    <property type="component" value="Unassembled WGS sequence"/>
</dbReference>
<dbReference type="InterPro" id="IPR006442">
    <property type="entry name" value="Antitoxin_Phd/YefM"/>
</dbReference>
<comment type="similarity">
    <text evidence="1 2">Belongs to the phD/YefM antitoxin family.</text>
</comment>
<evidence type="ECO:0000313" key="3">
    <source>
        <dbReference type="EMBL" id="MCS5734568.1"/>
    </source>
</evidence>
<evidence type="ECO:0000313" key="4">
    <source>
        <dbReference type="Proteomes" id="UP001165586"/>
    </source>
</evidence>